<reference evidence="11 12" key="1">
    <citation type="journal article" date="2010" name="Stand. Genomic Sci.">
        <title>Complete genome sequence of Ilyobacter polytropus type strain (CuHbu1).</title>
        <authorList>
            <person name="Sikorski J."/>
            <person name="Chertkov O."/>
            <person name="Lapidus A."/>
            <person name="Nolan M."/>
            <person name="Lucas S."/>
            <person name="Del Rio T.G."/>
            <person name="Tice H."/>
            <person name="Cheng J.F."/>
            <person name="Tapia R."/>
            <person name="Han C."/>
            <person name="Goodwin L."/>
            <person name="Pitluck S."/>
            <person name="Liolios K."/>
            <person name="Ivanova N."/>
            <person name="Mavromatis K."/>
            <person name="Mikhailova N."/>
            <person name="Pati A."/>
            <person name="Chen A."/>
            <person name="Palaniappan K."/>
            <person name="Land M."/>
            <person name="Hauser L."/>
            <person name="Chang Y.J."/>
            <person name="Jeffries C.D."/>
            <person name="Brambilla E."/>
            <person name="Yasawong M."/>
            <person name="Rohde M."/>
            <person name="Pukall R."/>
            <person name="Spring S."/>
            <person name="Goker M."/>
            <person name="Woyke T."/>
            <person name="Bristow J."/>
            <person name="Eisen J.A."/>
            <person name="Markowitz V."/>
            <person name="Hugenholtz P."/>
            <person name="Kyrpides N.C."/>
            <person name="Klenk H.P."/>
        </authorList>
    </citation>
    <scope>NUCLEOTIDE SEQUENCE [LARGE SCALE GENOMIC DNA]</scope>
    <source>
        <strain evidence="12">ATCC 51220 / DSM 2926 / LMG 16218 / CuHBu1</strain>
        <plasmid evidence="12">pILYOP01</plasmid>
    </source>
</reference>
<keyword evidence="7 9" id="KW-0862">Zinc</keyword>
<dbReference type="EMBL" id="CP002282">
    <property type="protein sequence ID" value="ADO83929.1"/>
    <property type="molecule type" value="Genomic_DNA"/>
</dbReference>
<evidence type="ECO:0000256" key="10">
    <source>
        <dbReference type="RuleBase" id="RU004387"/>
    </source>
</evidence>
<evidence type="ECO:0000256" key="6">
    <source>
        <dbReference type="ARBA" id="ARBA00022801"/>
    </source>
</evidence>
<evidence type="ECO:0000256" key="1">
    <source>
        <dbReference type="ARBA" id="ARBA00001947"/>
    </source>
</evidence>
<dbReference type="PANTHER" id="PTHR28570">
    <property type="entry name" value="ASPARTYL AMINOPEPTIDASE"/>
    <property type="match status" value="1"/>
</dbReference>
<dbReference type="GO" id="GO:0005737">
    <property type="term" value="C:cytoplasm"/>
    <property type="evidence" value="ECO:0007669"/>
    <property type="project" value="UniProtKB-ARBA"/>
</dbReference>
<dbReference type="GO" id="GO:0008237">
    <property type="term" value="F:metallopeptidase activity"/>
    <property type="evidence" value="ECO:0007669"/>
    <property type="project" value="UniProtKB-KW"/>
</dbReference>
<dbReference type="GO" id="GO:0004177">
    <property type="term" value="F:aminopeptidase activity"/>
    <property type="evidence" value="ECO:0007669"/>
    <property type="project" value="UniProtKB-KW"/>
</dbReference>
<keyword evidence="8 9" id="KW-0482">Metalloprotease</keyword>
<name>E3HC86_ILYPC</name>
<dbReference type="InterPro" id="IPR001948">
    <property type="entry name" value="Peptidase_M18"/>
</dbReference>
<dbReference type="PANTHER" id="PTHR28570:SF3">
    <property type="entry name" value="ASPARTYL AMINOPEPTIDASE"/>
    <property type="match status" value="1"/>
</dbReference>
<keyword evidence="6 9" id="KW-0378">Hydrolase</keyword>
<keyword evidence="11" id="KW-0614">Plasmid</keyword>
<evidence type="ECO:0000256" key="7">
    <source>
        <dbReference type="ARBA" id="ARBA00022833"/>
    </source>
</evidence>
<dbReference type="RefSeq" id="WP_013388591.1">
    <property type="nucleotide sequence ID" value="NC_014633.1"/>
</dbReference>
<dbReference type="GO" id="GO:0008270">
    <property type="term" value="F:zinc ion binding"/>
    <property type="evidence" value="ECO:0007669"/>
    <property type="project" value="InterPro"/>
</dbReference>
<dbReference type="HOGENOM" id="CLU_019532_2_0_0"/>
<evidence type="ECO:0000313" key="11">
    <source>
        <dbReference type="EMBL" id="ADO83929.1"/>
    </source>
</evidence>
<dbReference type="PRINTS" id="PR00932">
    <property type="entry name" value="AMINO1PTASE"/>
</dbReference>
<geneLocation type="plasmid" evidence="11 12">
    <name>pILYOP01</name>
</geneLocation>
<dbReference type="GO" id="GO:0006508">
    <property type="term" value="P:proteolysis"/>
    <property type="evidence" value="ECO:0007669"/>
    <property type="project" value="UniProtKB-KW"/>
</dbReference>
<dbReference type="InterPro" id="IPR023358">
    <property type="entry name" value="Peptidase_M18_dom2"/>
</dbReference>
<comment type="cofactor">
    <cofactor evidence="1 10">
        <name>Zn(2+)</name>
        <dbReference type="ChEBI" id="CHEBI:29105"/>
    </cofactor>
</comment>
<dbReference type="AlphaFoldDB" id="E3HC86"/>
<evidence type="ECO:0000256" key="2">
    <source>
        <dbReference type="ARBA" id="ARBA00008290"/>
    </source>
</evidence>
<dbReference type="KEGG" id="ipo:Ilyop_2166"/>
<keyword evidence="5 9" id="KW-0479">Metal-binding</keyword>
<evidence type="ECO:0000256" key="5">
    <source>
        <dbReference type="ARBA" id="ARBA00022723"/>
    </source>
</evidence>
<keyword evidence="3 9" id="KW-0031">Aminopeptidase</keyword>
<accession>E3HC86</accession>
<sequence length="429" mass="48183">MKKQLAKNFIDFSYKGKSVYHVVKSIEELCVEKGYQKLELTKKWNIIPGGKYYVKRNDSTIISFSIGDGERFFKITTNHTDTPGFKIKPSPVSISEKNYLRLNTEVYGGPILNTWMDRPLSIAGRVMVKGKDILKPKSVTVDIDKPLLVIPNLAIHQNRDVNEGVKLSRQKDMLPLASLINEKINNENFILDILSKEYQIEKNDILDMELFLYEYTKGMLTGLNEEFISCGKIDNLASTYAGVISMLECSEHQGINIIACFDNEEIGSRTKQGADSNLLLNIMERIIISLDKGEREDFFRAMYRSFMVSVDGAHAVHPAKGEKTDITNRPILNKGAAVKISAAQSYTTDAFSGAVVKNIFDNNNLPYQYFVNHSDERGGSTLGPVSAGHIDIDSADLGLPMLAMHSIREMCGVDDLYTLKEFLRGFYSL</sequence>
<comment type="similarity">
    <text evidence="2 9">Belongs to the peptidase M18 family.</text>
</comment>
<dbReference type="Pfam" id="PF02127">
    <property type="entry name" value="Peptidase_M18"/>
    <property type="match status" value="1"/>
</dbReference>
<dbReference type="OrthoDB" id="9764268at2"/>
<evidence type="ECO:0000313" key="12">
    <source>
        <dbReference type="Proteomes" id="UP000006875"/>
    </source>
</evidence>
<dbReference type="NCBIfam" id="NF002759">
    <property type="entry name" value="PRK02813.1"/>
    <property type="match status" value="1"/>
</dbReference>
<evidence type="ECO:0000256" key="4">
    <source>
        <dbReference type="ARBA" id="ARBA00022670"/>
    </source>
</evidence>
<evidence type="ECO:0000256" key="8">
    <source>
        <dbReference type="ARBA" id="ARBA00023049"/>
    </source>
</evidence>
<dbReference type="CDD" id="cd05658">
    <property type="entry name" value="M18_DAP"/>
    <property type="match status" value="1"/>
</dbReference>
<dbReference type="Gene3D" id="2.30.250.10">
    <property type="entry name" value="Aminopeptidase i, Domain 2"/>
    <property type="match status" value="1"/>
</dbReference>
<dbReference type="EC" id="3.4.11.-" evidence="10"/>
<protein>
    <recommendedName>
        <fullName evidence="10">M18 family aminopeptidase</fullName>
        <ecNumber evidence="10">3.4.11.-</ecNumber>
    </recommendedName>
</protein>
<dbReference type="Proteomes" id="UP000006875">
    <property type="component" value="Plasmid pILYOP01"/>
</dbReference>
<dbReference type="SUPFAM" id="SSF101821">
    <property type="entry name" value="Aminopeptidase/glucanase lid domain"/>
    <property type="match status" value="1"/>
</dbReference>
<gene>
    <name evidence="11" type="ordered locus">Ilyop_2166</name>
</gene>
<organism evidence="11 12">
    <name type="scientific">Ilyobacter polytropus (strain ATCC 51220 / DSM 2926 / LMG 16218 / CuHBu1)</name>
    <dbReference type="NCBI Taxonomy" id="572544"/>
    <lineage>
        <taxon>Bacteria</taxon>
        <taxon>Fusobacteriati</taxon>
        <taxon>Fusobacteriota</taxon>
        <taxon>Fusobacteriia</taxon>
        <taxon>Fusobacteriales</taxon>
        <taxon>Fusobacteriaceae</taxon>
        <taxon>Ilyobacter</taxon>
    </lineage>
</organism>
<keyword evidence="12" id="KW-1185">Reference proteome</keyword>
<dbReference type="SUPFAM" id="SSF53187">
    <property type="entry name" value="Zn-dependent exopeptidases"/>
    <property type="match status" value="1"/>
</dbReference>
<evidence type="ECO:0000256" key="3">
    <source>
        <dbReference type="ARBA" id="ARBA00022438"/>
    </source>
</evidence>
<keyword evidence="4 9" id="KW-0645">Protease</keyword>
<evidence type="ECO:0000256" key="9">
    <source>
        <dbReference type="RuleBase" id="RU004386"/>
    </source>
</evidence>
<dbReference type="Gene3D" id="3.40.630.10">
    <property type="entry name" value="Zn peptidases"/>
    <property type="match status" value="1"/>
</dbReference>
<proteinExistence type="inferred from homology"/>